<protein>
    <submittedName>
        <fullName evidence="2">Rrf2 family transcriptional regulator</fullName>
    </submittedName>
</protein>
<gene>
    <name evidence="2" type="ORF">H9817_04400</name>
</gene>
<dbReference type="Gene3D" id="1.10.10.10">
    <property type="entry name" value="Winged helix-like DNA-binding domain superfamily/Winged helix DNA-binding domain"/>
    <property type="match status" value="1"/>
</dbReference>
<dbReference type="PROSITE" id="PS01332">
    <property type="entry name" value="HTH_RRF2_1"/>
    <property type="match status" value="1"/>
</dbReference>
<evidence type="ECO:0000256" key="1">
    <source>
        <dbReference type="ARBA" id="ARBA00023125"/>
    </source>
</evidence>
<dbReference type="InterPro" id="IPR036390">
    <property type="entry name" value="WH_DNA-bd_sf"/>
</dbReference>
<name>A0A9D2D9V1_9FIRM</name>
<proteinExistence type="predicted"/>
<dbReference type="PROSITE" id="PS51197">
    <property type="entry name" value="HTH_RRF2_2"/>
    <property type="match status" value="1"/>
</dbReference>
<dbReference type="InterPro" id="IPR036388">
    <property type="entry name" value="WH-like_DNA-bd_sf"/>
</dbReference>
<evidence type="ECO:0000313" key="2">
    <source>
        <dbReference type="EMBL" id="HIZ13145.1"/>
    </source>
</evidence>
<comment type="caution">
    <text evidence="2">The sequence shown here is derived from an EMBL/GenBank/DDBJ whole genome shotgun (WGS) entry which is preliminary data.</text>
</comment>
<dbReference type="NCBIfam" id="TIGR00738">
    <property type="entry name" value="rrf2_super"/>
    <property type="match status" value="1"/>
</dbReference>
<dbReference type="GO" id="GO:0005829">
    <property type="term" value="C:cytosol"/>
    <property type="evidence" value="ECO:0007669"/>
    <property type="project" value="TreeGrafter"/>
</dbReference>
<dbReference type="SUPFAM" id="SSF46785">
    <property type="entry name" value="Winged helix' DNA-binding domain"/>
    <property type="match status" value="1"/>
</dbReference>
<dbReference type="PANTHER" id="PTHR33221">
    <property type="entry name" value="WINGED HELIX-TURN-HELIX TRANSCRIPTIONAL REGULATOR, RRF2 FAMILY"/>
    <property type="match status" value="1"/>
</dbReference>
<dbReference type="GO" id="GO:0003700">
    <property type="term" value="F:DNA-binding transcription factor activity"/>
    <property type="evidence" value="ECO:0007669"/>
    <property type="project" value="TreeGrafter"/>
</dbReference>
<dbReference type="Proteomes" id="UP000824017">
    <property type="component" value="Unassembled WGS sequence"/>
</dbReference>
<dbReference type="EMBL" id="DXCD01000115">
    <property type="protein sequence ID" value="HIZ13145.1"/>
    <property type="molecule type" value="Genomic_DNA"/>
</dbReference>
<keyword evidence="1" id="KW-0238">DNA-binding</keyword>
<evidence type="ECO:0000313" key="3">
    <source>
        <dbReference type="Proteomes" id="UP000824017"/>
    </source>
</evidence>
<reference evidence="2" key="2">
    <citation type="submission" date="2021-04" db="EMBL/GenBank/DDBJ databases">
        <authorList>
            <person name="Gilroy R."/>
        </authorList>
    </citation>
    <scope>NUCLEOTIDE SEQUENCE</scope>
    <source>
        <strain evidence="2">ChiGjej1B1-13045</strain>
    </source>
</reference>
<accession>A0A9D2D9V1</accession>
<dbReference type="InterPro" id="IPR000944">
    <property type="entry name" value="Tscrpt_reg_Rrf2"/>
</dbReference>
<organism evidence="2 3">
    <name type="scientific">Candidatus Mediterraneibacter stercorigallinarum</name>
    <dbReference type="NCBI Taxonomy" id="2838686"/>
    <lineage>
        <taxon>Bacteria</taxon>
        <taxon>Bacillati</taxon>
        <taxon>Bacillota</taxon>
        <taxon>Clostridia</taxon>
        <taxon>Lachnospirales</taxon>
        <taxon>Lachnospiraceae</taxon>
        <taxon>Mediterraneibacter</taxon>
    </lineage>
</organism>
<dbReference type="GO" id="GO:0003677">
    <property type="term" value="F:DNA binding"/>
    <property type="evidence" value="ECO:0007669"/>
    <property type="project" value="UniProtKB-KW"/>
</dbReference>
<dbReference type="InterPro" id="IPR030489">
    <property type="entry name" value="TR_Rrf2-type_CS"/>
</dbReference>
<sequence>MKISTKGKYALEIAADLALHSDAGHRESLKNIACRRGLSEKYLERIVKMLCNAGIVSSARGARGGYCLSRSPEEITVLEVLEASEGELAPVECLTKESDCGIDCGKCPTRDLWNEMWEIIKDTAGKVTIKEIADKSGFVGETADGDNVRKP</sequence>
<dbReference type="PANTHER" id="PTHR33221:SF5">
    <property type="entry name" value="HTH-TYPE TRANSCRIPTIONAL REGULATOR ISCR"/>
    <property type="match status" value="1"/>
</dbReference>
<dbReference type="Pfam" id="PF02082">
    <property type="entry name" value="Rrf2"/>
    <property type="match status" value="1"/>
</dbReference>
<dbReference type="AlphaFoldDB" id="A0A9D2D9V1"/>
<reference evidence="2" key="1">
    <citation type="journal article" date="2021" name="PeerJ">
        <title>Extensive microbial diversity within the chicken gut microbiome revealed by metagenomics and culture.</title>
        <authorList>
            <person name="Gilroy R."/>
            <person name="Ravi A."/>
            <person name="Getino M."/>
            <person name="Pursley I."/>
            <person name="Horton D.L."/>
            <person name="Alikhan N.F."/>
            <person name="Baker D."/>
            <person name="Gharbi K."/>
            <person name="Hall N."/>
            <person name="Watson M."/>
            <person name="Adriaenssens E.M."/>
            <person name="Foster-Nyarko E."/>
            <person name="Jarju S."/>
            <person name="Secka A."/>
            <person name="Antonio M."/>
            <person name="Oren A."/>
            <person name="Chaudhuri R.R."/>
            <person name="La Ragione R."/>
            <person name="Hildebrand F."/>
            <person name="Pallen M.J."/>
        </authorList>
    </citation>
    <scope>NUCLEOTIDE SEQUENCE</scope>
    <source>
        <strain evidence="2">ChiGjej1B1-13045</strain>
    </source>
</reference>